<evidence type="ECO:0000313" key="1">
    <source>
        <dbReference type="EMBL" id="KFI32226.1"/>
    </source>
</evidence>
<dbReference type="EMBL" id="JGYG01000001">
    <property type="protein sequence ID" value="KFI32226.1"/>
    <property type="molecule type" value="Genomic_DNA"/>
</dbReference>
<dbReference type="STRING" id="195105.CN97_05300"/>
<dbReference type="AlphaFoldDB" id="A0A086YD76"/>
<accession>A0A086YD76</accession>
<evidence type="ECO:0000313" key="2">
    <source>
        <dbReference type="Proteomes" id="UP000028826"/>
    </source>
</evidence>
<organism evidence="1 2">
    <name type="scientific">Haematobacter massiliensis</name>
    <dbReference type="NCBI Taxonomy" id="195105"/>
    <lineage>
        <taxon>Bacteria</taxon>
        <taxon>Pseudomonadati</taxon>
        <taxon>Pseudomonadota</taxon>
        <taxon>Alphaproteobacteria</taxon>
        <taxon>Rhodobacterales</taxon>
        <taxon>Paracoccaceae</taxon>
        <taxon>Haematobacter</taxon>
    </lineage>
</organism>
<reference evidence="1 2" key="1">
    <citation type="submission" date="2014-03" db="EMBL/GenBank/DDBJ databases">
        <title>Genome of Haematobacter massiliensis CCUG 47968.</title>
        <authorList>
            <person name="Wang D."/>
            <person name="Wang G."/>
        </authorList>
    </citation>
    <scope>NUCLEOTIDE SEQUENCE [LARGE SCALE GENOMIC DNA]</scope>
    <source>
        <strain evidence="1 2">CCUG 47968</strain>
    </source>
</reference>
<comment type="caution">
    <text evidence="1">The sequence shown here is derived from an EMBL/GenBank/DDBJ whole genome shotgun (WGS) entry which is preliminary data.</text>
</comment>
<dbReference type="eggNOG" id="ENOG502Z7MD">
    <property type="taxonomic scope" value="Bacteria"/>
</dbReference>
<sequence length="73" mass="8264">MPRRREDAGQNLWSTLNVIQEHLTKGGLRGRKQNAEGRIRRAQTRAINGIDQNVTLNRALWTLAEGMQKLKGA</sequence>
<gene>
    <name evidence="1" type="ORF">CN97_05300</name>
</gene>
<name>A0A086YD76_9RHOB</name>
<proteinExistence type="predicted"/>
<protein>
    <recommendedName>
        <fullName evidence="3">DUF945 domain-containing protein</fullName>
    </recommendedName>
</protein>
<dbReference type="Proteomes" id="UP000028826">
    <property type="component" value="Unassembled WGS sequence"/>
</dbReference>
<keyword evidence="2" id="KW-1185">Reference proteome</keyword>
<dbReference type="RefSeq" id="WP_035705858.1">
    <property type="nucleotide sequence ID" value="NZ_CAMIFG010000049.1"/>
</dbReference>
<evidence type="ECO:0008006" key="3">
    <source>
        <dbReference type="Google" id="ProtNLM"/>
    </source>
</evidence>